<dbReference type="Proteomes" id="UP000230760">
    <property type="component" value="Unassembled WGS sequence"/>
</dbReference>
<gene>
    <name evidence="1" type="ORF">COX90_03070</name>
</gene>
<reference evidence="2" key="1">
    <citation type="submission" date="2017-09" db="EMBL/GenBank/DDBJ databases">
        <title>Depth-based differentiation of microbial function through sediment-hosted aquifers and enrichment of novel symbionts in the deep terrestrial subsurface.</title>
        <authorList>
            <person name="Probst A.J."/>
            <person name="Ladd B."/>
            <person name="Jarett J.K."/>
            <person name="Geller-Mcgrath D.E."/>
            <person name="Sieber C.M.K."/>
            <person name="Emerson J.B."/>
            <person name="Anantharaman K."/>
            <person name="Thomas B.C."/>
            <person name="Malmstrom R."/>
            <person name="Stieglmeier M."/>
            <person name="Klingl A."/>
            <person name="Woyke T."/>
            <person name="Ryan C.M."/>
            <person name="Banfield J.F."/>
        </authorList>
    </citation>
    <scope>NUCLEOTIDE SEQUENCE [LARGE SCALE GENOMIC DNA]</scope>
</reference>
<protein>
    <submittedName>
        <fullName evidence="1">Uncharacterized protein</fullName>
    </submittedName>
</protein>
<proteinExistence type="predicted"/>
<dbReference type="EMBL" id="PFPB01000056">
    <property type="protein sequence ID" value="PIZ88718.1"/>
    <property type="molecule type" value="Genomic_DNA"/>
</dbReference>
<comment type="caution">
    <text evidence="1">The sequence shown here is derived from an EMBL/GenBank/DDBJ whole genome shotgun (WGS) entry which is preliminary data.</text>
</comment>
<accession>A0A2M7UXS7</accession>
<dbReference type="AlphaFoldDB" id="A0A2M7UXS7"/>
<organism evidence="1 2">
    <name type="scientific">Candidatus Nealsonbacteria bacterium CG_4_10_14_0_2_um_filter_38_17</name>
    <dbReference type="NCBI Taxonomy" id="1974680"/>
    <lineage>
        <taxon>Bacteria</taxon>
        <taxon>Candidatus Nealsoniibacteriota</taxon>
    </lineage>
</organism>
<evidence type="ECO:0000313" key="1">
    <source>
        <dbReference type="EMBL" id="PIZ88718.1"/>
    </source>
</evidence>
<evidence type="ECO:0000313" key="2">
    <source>
        <dbReference type="Proteomes" id="UP000230760"/>
    </source>
</evidence>
<sequence>MLALPASLNNFTSSAIFSLLVTIEPPLPAAPSILAGWKLKQPTSPKEPAFLPFYSAPNP</sequence>
<name>A0A2M7UXS7_9BACT</name>